<dbReference type="GO" id="GO:0006744">
    <property type="term" value="P:ubiquinone biosynthetic process"/>
    <property type="evidence" value="ECO:0007669"/>
    <property type="project" value="InterPro"/>
</dbReference>
<organism evidence="2">
    <name type="scientific">invertebrate metagenome</name>
    <dbReference type="NCBI Taxonomy" id="1711999"/>
    <lineage>
        <taxon>unclassified sequences</taxon>
        <taxon>metagenomes</taxon>
        <taxon>organismal metagenomes</taxon>
    </lineage>
</organism>
<dbReference type="EMBL" id="NSIT01000065">
    <property type="protein sequence ID" value="PJE79490.1"/>
    <property type="molecule type" value="Genomic_DNA"/>
</dbReference>
<dbReference type="Pfam" id="PF02036">
    <property type="entry name" value="SCP2"/>
    <property type="match status" value="1"/>
</dbReference>
<evidence type="ECO:0000259" key="1">
    <source>
        <dbReference type="Pfam" id="PF02036"/>
    </source>
</evidence>
<dbReference type="HAMAP" id="MF_02231">
    <property type="entry name" value="UbiT"/>
    <property type="match status" value="1"/>
</dbReference>
<feature type="domain" description="SCP2" evidence="1">
    <location>
        <begin position="35"/>
        <end position="129"/>
    </location>
</feature>
<sequence length="161" mass="18088">MIPGFPPLPDPSLLGLPIRLIPDKLLALPLAPMLNRLFKASIEEGDFDFLSGHWLRLVIADIDVSTCLGFDGSRLTICDTRPCDVEFRGNISAFILLVTRQQDPDTLFFQRKLMIEGDTELGLGIKNLLYGVELEQLPVELRTLFALGNKVQEKVEQIIRK</sequence>
<evidence type="ECO:0000313" key="2">
    <source>
        <dbReference type="EMBL" id="PJE79490.1"/>
    </source>
</evidence>
<dbReference type="InterPro" id="IPR036527">
    <property type="entry name" value="SCP2_sterol-bd_dom_sf"/>
</dbReference>
<dbReference type="AlphaFoldDB" id="A0A2H9T8B9"/>
<accession>A0A2H9T8B9</accession>
<proteinExistence type="inferred from homology"/>
<reference evidence="2" key="1">
    <citation type="journal article" date="2017" name="Appl. Environ. Microbiol.">
        <title>Molecular characterization of an Endozoicomonas-like organism causing infection in king scallop Pecten maximus L.</title>
        <authorList>
            <person name="Cano I."/>
            <person name="van Aerle R."/>
            <person name="Ross S."/>
            <person name="Verner-Jeffreys D.W."/>
            <person name="Paley R.K."/>
            <person name="Rimmer G."/>
            <person name="Ryder D."/>
            <person name="Hooper P."/>
            <person name="Stone D."/>
            <person name="Feist S.W."/>
        </authorList>
    </citation>
    <scope>NUCLEOTIDE SEQUENCE</scope>
</reference>
<name>A0A2H9T8B9_9ZZZZ</name>
<comment type="caution">
    <text evidence="2">The sequence shown here is derived from an EMBL/GenBank/DDBJ whole genome shotgun (WGS) entry which is preliminary data.</text>
</comment>
<dbReference type="InterPro" id="IPR016830">
    <property type="entry name" value="UbiT"/>
</dbReference>
<dbReference type="InterPro" id="IPR003033">
    <property type="entry name" value="SCP2_sterol-bd_dom"/>
</dbReference>
<dbReference type="SUPFAM" id="SSF55718">
    <property type="entry name" value="SCP-like"/>
    <property type="match status" value="1"/>
</dbReference>
<gene>
    <name evidence="2" type="ORF">CI610_01526</name>
</gene>
<protein>
    <recommendedName>
        <fullName evidence="1">SCP2 domain-containing protein</fullName>
    </recommendedName>
</protein>